<dbReference type="InterPro" id="IPR018136">
    <property type="entry name" value="Aconitase_4Fe-4S_BS"/>
</dbReference>
<dbReference type="SUPFAM" id="SSF53732">
    <property type="entry name" value="Aconitase iron-sulfur domain"/>
    <property type="match status" value="1"/>
</dbReference>
<dbReference type="Gene3D" id="3.30.499.10">
    <property type="entry name" value="Aconitase, domain 3"/>
    <property type="match status" value="2"/>
</dbReference>
<feature type="region of interest" description="Disordered" evidence="13">
    <location>
        <begin position="420"/>
        <end position="453"/>
    </location>
</feature>
<evidence type="ECO:0000256" key="12">
    <source>
        <dbReference type="ARBA" id="ARBA00033025"/>
    </source>
</evidence>
<evidence type="ECO:0000256" key="2">
    <source>
        <dbReference type="ARBA" id="ARBA00001966"/>
    </source>
</evidence>
<dbReference type="Gene3D" id="6.10.190.10">
    <property type="match status" value="1"/>
</dbReference>
<dbReference type="PROSITE" id="PS01244">
    <property type="entry name" value="ACONITASE_2"/>
    <property type="match status" value="1"/>
</dbReference>
<evidence type="ECO:0000256" key="13">
    <source>
        <dbReference type="SAM" id="MobiDB-lite"/>
    </source>
</evidence>
<gene>
    <name evidence="16" type="primary">acnA</name>
    <name evidence="16" type="ORF">MPRG_20800</name>
</gene>
<evidence type="ECO:0000256" key="8">
    <source>
        <dbReference type="ARBA" id="ARBA00023004"/>
    </source>
</evidence>
<dbReference type="EMBL" id="BLKX01000001">
    <property type="protein sequence ID" value="GFG78804.1"/>
    <property type="molecule type" value="Genomic_DNA"/>
</dbReference>
<dbReference type="CDD" id="cd01580">
    <property type="entry name" value="AcnA_IRP_Swivel"/>
    <property type="match status" value="1"/>
</dbReference>
<dbReference type="NCBIfam" id="NF009520">
    <property type="entry name" value="PRK12881.1"/>
    <property type="match status" value="1"/>
</dbReference>
<dbReference type="CDD" id="cd01586">
    <property type="entry name" value="AcnA_IRP"/>
    <property type="match status" value="1"/>
</dbReference>
<feature type="domain" description="Aconitase/3-isopropylmalate dehydratase large subunit alpha/beta/alpha" evidence="14">
    <location>
        <begin position="72"/>
        <end position="603"/>
    </location>
</feature>
<keyword evidence="8" id="KW-0408">Iron</keyword>
<dbReference type="EC" id="4.2.1.99" evidence="6"/>
<dbReference type="PANTHER" id="PTHR11670">
    <property type="entry name" value="ACONITASE/IRON-RESPONSIVE ELEMENT FAMILY MEMBER"/>
    <property type="match status" value="1"/>
</dbReference>
<evidence type="ECO:0000259" key="14">
    <source>
        <dbReference type="Pfam" id="PF00330"/>
    </source>
</evidence>
<dbReference type="InterPro" id="IPR036008">
    <property type="entry name" value="Aconitase_4Fe-4S_dom"/>
</dbReference>
<keyword evidence="9" id="KW-0411">Iron-sulfur</keyword>
<dbReference type="SUPFAM" id="SSF52016">
    <property type="entry name" value="LeuD/IlvD-like"/>
    <property type="match status" value="1"/>
</dbReference>
<dbReference type="PROSITE" id="PS00450">
    <property type="entry name" value="ACONITASE_1"/>
    <property type="match status" value="1"/>
</dbReference>
<evidence type="ECO:0000256" key="3">
    <source>
        <dbReference type="ARBA" id="ARBA00005026"/>
    </source>
</evidence>
<dbReference type="InterPro" id="IPR006249">
    <property type="entry name" value="Aconitase/IRP2"/>
</dbReference>
<dbReference type="InterPro" id="IPR015928">
    <property type="entry name" value="Aconitase/3IPM_dehydase_swvl"/>
</dbReference>
<comment type="similarity">
    <text evidence="4">Belongs to the aconitase/IPM isomerase family.</text>
</comment>
<evidence type="ECO:0000256" key="9">
    <source>
        <dbReference type="ARBA" id="ARBA00023014"/>
    </source>
</evidence>
<dbReference type="InterPro" id="IPR000573">
    <property type="entry name" value="AconitaseA/IPMdHydase_ssu_swvl"/>
</dbReference>
<name>A0ABQ1C3I7_9MYCO</name>
<evidence type="ECO:0000256" key="10">
    <source>
        <dbReference type="ARBA" id="ARBA00030846"/>
    </source>
</evidence>
<dbReference type="InterPro" id="IPR044137">
    <property type="entry name" value="AcnA_IRP_Swivel"/>
</dbReference>
<accession>A0ABQ1C3I7</accession>
<dbReference type="Gene3D" id="3.20.19.10">
    <property type="entry name" value="Aconitase, domain 4"/>
    <property type="match status" value="1"/>
</dbReference>
<dbReference type="Proteomes" id="UP000465240">
    <property type="component" value="Unassembled WGS sequence"/>
</dbReference>
<organism evidence="16 17">
    <name type="scientific">Mycobacterium paragordonae</name>
    <dbReference type="NCBI Taxonomy" id="1389713"/>
    <lineage>
        <taxon>Bacteria</taxon>
        <taxon>Bacillati</taxon>
        <taxon>Actinomycetota</taxon>
        <taxon>Actinomycetes</taxon>
        <taxon>Mycobacteriales</taxon>
        <taxon>Mycobacteriaceae</taxon>
        <taxon>Mycobacterium</taxon>
    </lineage>
</organism>
<comment type="pathway">
    <text evidence="3">Organic acid metabolism; propanoate degradation.</text>
</comment>
<evidence type="ECO:0000256" key="11">
    <source>
        <dbReference type="ARBA" id="ARBA00031613"/>
    </source>
</evidence>
<protein>
    <recommendedName>
        <fullName evidence="6">2-methylisocitrate dehydratase</fullName>
        <ecNumber evidence="6">4.2.1.99</ecNumber>
    </recommendedName>
    <alternativeName>
        <fullName evidence="11">(2R,3S)-2-methylisocitrate dehydratase</fullName>
    </alternativeName>
    <alternativeName>
        <fullName evidence="10">(2S,3R)-3-hydroxybutane-1,2,3-tricarboxylate dehydratase</fullName>
    </alternativeName>
    <alternativeName>
        <fullName evidence="12">Probable 2-methyl-cis-aconitate hydratase</fullName>
    </alternativeName>
</protein>
<keyword evidence="17" id="KW-1185">Reference proteome</keyword>
<dbReference type="InterPro" id="IPR015931">
    <property type="entry name" value="Acnase/IPM_dHydase_lsu_aba_1/3"/>
</dbReference>
<comment type="cofactor">
    <cofactor evidence="2">
        <name>[4Fe-4S] cluster</name>
        <dbReference type="ChEBI" id="CHEBI:49883"/>
    </cofactor>
</comment>
<dbReference type="Pfam" id="PF00694">
    <property type="entry name" value="Aconitase_C"/>
    <property type="match status" value="1"/>
</dbReference>
<evidence type="ECO:0000256" key="7">
    <source>
        <dbReference type="ARBA" id="ARBA00022723"/>
    </source>
</evidence>
<dbReference type="Pfam" id="PF00330">
    <property type="entry name" value="Aconitase"/>
    <property type="match status" value="1"/>
</dbReference>
<evidence type="ECO:0000313" key="16">
    <source>
        <dbReference type="EMBL" id="GFG78804.1"/>
    </source>
</evidence>
<evidence type="ECO:0000256" key="6">
    <source>
        <dbReference type="ARBA" id="ARBA00013250"/>
    </source>
</evidence>
<dbReference type="NCBIfam" id="NF006757">
    <property type="entry name" value="PRK09277.1"/>
    <property type="match status" value="1"/>
</dbReference>
<comment type="catalytic activity">
    <reaction evidence="1">
        <text>(2S,3R)-3-hydroxybutane-1,2,3-tricarboxylate = 2-methyl-cis-aconitate + H2O</text>
        <dbReference type="Rhea" id="RHEA:17941"/>
        <dbReference type="ChEBI" id="CHEBI:15377"/>
        <dbReference type="ChEBI" id="CHEBI:57429"/>
        <dbReference type="ChEBI" id="CHEBI:57872"/>
        <dbReference type="EC" id="4.2.1.99"/>
    </reaction>
</comment>
<evidence type="ECO:0000259" key="15">
    <source>
        <dbReference type="Pfam" id="PF00694"/>
    </source>
</evidence>
<dbReference type="PRINTS" id="PR00415">
    <property type="entry name" value="ACONITASE"/>
</dbReference>
<comment type="caution">
    <text evidence="16">The sequence shown here is derived from an EMBL/GenBank/DDBJ whole genome shotgun (WGS) entry which is preliminary data.</text>
</comment>
<proteinExistence type="inferred from homology"/>
<keyword evidence="7" id="KW-0479">Metal-binding</keyword>
<sequence>MSSKNSFGARDTLKVGDNSYEIYRLDAVEGTKKLPYSLKVLAENLLRTEDGANITKDHIEAIANWDPDADPSIEIQFTPARVVMQDFTGVPCIVDLATMREAVEDLGGDPEKVNPLAPAELVIDHSVILDVFGRADAFERNVELEYERNGERYQFLRWGQGAFDDFKVVPPGTGIVHQVNIEYLARTVMTRDDGQGTTVAYPDTCVGTDSHTTMVNGLGVLGWGVGGIEAEAAMLGQPVSMLIPRVVGFKLTGEIKPGVTATDVVLTVTDMLRKHGVVGKFVEFYGNGVAEVPLANRATLGNMSPEFGSTAAIFPIDEETIKYLTLTGRSEEQLALVEAYAKEQGMWHDPDHEPKYSEYLELDLSTVVPSIAGPKRPQDRIPLSEAKVAFRKDIHNYVEENHPAPETKLDEAVEESFPASDSVTLSFADDGEGDRVPSAANGHSGRPSKPIDVKSEERGEFVLDHGAVVVAGITSCTNTSNPSVMLGAALLARNAVEKGLTSKPWVKTNMAPGSQVVTDYYNKAGLWPYLEKLGFYLGGYGCTTCIGNTGPLPDEISAAINDNDLSVTAVLSGNRNFEGRISPDVKMNYLASPPLVIAYAIAGTMDFDFENDPLGQDNDGNDVFLKDIWPTTQEIEETIASSINRDMFTESYADVFKGDDRWRSLPTPEGNTFEWADDSTYVRKAPYFDGMPADPEPVKDIKGARVLALLGDSVTTDHISPAGAIKKGTPAAQYLEEHGVEPKDFNSLGSRRGNHEVMIRGTFANIRLKNQLLDDVSGGYTRDFTQDGGPQAFIFDAAQNYAAQNVPLVVLGGKEYGSGSSRDWAAKGTLLLGVRAVITESFERIHRSNLIGMGVIPLQFPEGESAKSLKLDGTETYDITGIEALNDGKTPKTVKVTATKEDGSKVEFDAVVRIDTPGEADYYRNGGILQYVLRNMLKSGKSG</sequence>
<dbReference type="InterPro" id="IPR001030">
    <property type="entry name" value="Acoase/IPM_deHydtase_lsu_aba"/>
</dbReference>
<reference evidence="16 17" key="1">
    <citation type="journal article" date="2019" name="Emerg. Microbes Infect.">
        <title>Comprehensive subspecies identification of 175 nontuberculous mycobacteria species based on 7547 genomic profiles.</title>
        <authorList>
            <person name="Matsumoto Y."/>
            <person name="Kinjo T."/>
            <person name="Motooka D."/>
            <person name="Nabeya D."/>
            <person name="Jung N."/>
            <person name="Uechi K."/>
            <person name="Horii T."/>
            <person name="Iida T."/>
            <person name="Fujita J."/>
            <person name="Nakamura S."/>
        </authorList>
    </citation>
    <scope>NUCLEOTIDE SEQUENCE [LARGE SCALE GENOMIC DNA]</scope>
    <source>
        <strain evidence="16 17">JCM 18565</strain>
    </source>
</reference>
<dbReference type="RefSeq" id="WP_174814840.1">
    <property type="nucleotide sequence ID" value="NZ_BLKX01000001.1"/>
</dbReference>
<comment type="subunit">
    <text evidence="5">Monomer.</text>
</comment>
<evidence type="ECO:0000256" key="4">
    <source>
        <dbReference type="ARBA" id="ARBA00007185"/>
    </source>
</evidence>
<feature type="domain" description="Aconitase A/isopropylmalate dehydratase small subunit swivel" evidence="15">
    <location>
        <begin position="732"/>
        <end position="862"/>
    </location>
</feature>
<evidence type="ECO:0000256" key="1">
    <source>
        <dbReference type="ARBA" id="ARBA00000118"/>
    </source>
</evidence>
<evidence type="ECO:0000313" key="17">
    <source>
        <dbReference type="Proteomes" id="UP000465240"/>
    </source>
</evidence>
<evidence type="ECO:0000256" key="5">
    <source>
        <dbReference type="ARBA" id="ARBA00011245"/>
    </source>
</evidence>